<dbReference type="PANTHER" id="PTHR42648:SF18">
    <property type="entry name" value="RETROTRANSPOSON, UNCLASSIFIED-LIKE PROTEIN"/>
    <property type="match status" value="1"/>
</dbReference>
<dbReference type="Proteomes" id="UP001054821">
    <property type="component" value="Chromosome 3"/>
</dbReference>
<gene>
    <name evidence="3" type="ORF">L3X38_015584</name>
</gene>
<keyword evidence="1" id="KW-0645">Protease</keyword>
<dbReference type="Pfam" id="PF25597">
    <property type="entry name" value="SH3_retrovirus"/>
    <property type="match status" value="1"/>
</dbReference>
<feature type="domain" description="Integrase catalytic" evidence="2">
    <location>
        <begin position="220"/>
        <end position="315"/>
    </location>
</feature>
<dbReference type="GO" id="GO:0006508">
    <property type="term" value="P:proteolysis"/>
    <property type="evidence" value="ECO:0007669"/>
    <property type="project" value="UniProtKB-KW"/>
</dbReference>
<reference evidence="3 4" key="1">
    <citation type="journal article" date="2022" name="G3 (Bethesda)">
        <title>Whole-genome sequence and methylome profiling of the almond [Prunus dulcis (Mill.) D.A. Webb] cultivar 'Nonpareil'.</title>
        <authorList>
            <person name="D'Amico-Willman K.M."/>
            <person name="Ouma W.Z."/>
            <person name="Meulia T."/>
            <person name="Sideli G.M."/>
            <person name="Gradziel T.M."/>
            <person name="Fresnedo-Ramirez J."/>
        </authorList>
    </citation>
    <scope>NUCLEOTIDE SEQUENCE [LARGE SCALE GENOMIC DNA]</scope>
    <source>
        <strain evidence="3">Clone GOH B32 T37-40</strain>
    </source>
</reference>
<keyword evidence="4" id="KW-1185">Reference proteome</keyword>
<evidence type="ECO:0000256" key="1">
    <source>
        <dbReference type="ARBA" id="ARBA00022670"/>
    </source>
</evidence>
<dbReference type="GO" id="GO:0008233">
    <property type="term" value="F:peptidase activity"/>
    <property type="evidence" value="ECO:0007669"/>
    <property type="project" value="UniProtKB-KW"/>
</dbReference>
<accession>A0AAD4W6D7</accession>
<dbReference type="InterPro" id="IPR039537">
    <property type="entry name" value="Retrotran_Ty1/copia-like"/>
</dbReference>
<dbReference type="InterPro" id="IPR057670">
    <property type="entry name" value="SH3_retrovirus"/>
</dbReference>
<proteinExistence type="predicted"/>
<dbReference type="AlphaFoldDB" id="A0AAD4W6D7"/>
<dbReference type="SUPFAM" id="SSF53098">
    <property type="entry name" value="Ribonuclease H-like"/>
    <property type="match status" value="1"/>
</dbReference>
<dbReference type="EMBL" id="JAJFAZ020000003">
    <property type="protein sequence ID" value="KAI5336317.1"/>
    <property type="molecule type" value="Genomic_DNA"/>
</dbReference>
<dbReference type="InterPro" id="IPR054722">
    <property type="entry name" value="PolX-like_BBD"/>
</dbReference>
<keyword evidence="1" id="KW-0378">Hydrolase</keyword>
<comment type="caution">
    <text evidence="3">The sequence shown here is derived from an EMBL/GenBank/DDBJ whole genome shotgun (WGS) entry which is preliminary data.</text>
</comment>
<evidence type="ECO:0000259" key="2">
    <source>
        <dbReference type="PROSITE" id="PS50994"/>
    </source>
</evidence>
<dbReference type="PANTHER" id="PTHR42648">
    <property type="entry name" value="TRANSPOSASE, PUTATIVE-RELATED"/>
    <property type="match status" value="1"/>
</dbReference>
<dbReference type="PROSITE" id="PS50994">
    <property type="entry name" value="INTEGRASE"/>
    <property type="match status" value="1"/>
</dbReference>
<dbReference type="GO" id="GO:0003676">
    <property type="term" value="F:nucleic acid binding"/>
    <property type="evidence" value="ECO:0007669"/>
    <property type="project" value="InterPro"/>
</dbReference>
<dbReference type="InterPro" id="IPR036397">
    <property type="entry name" value="RNaseH_sf"/>
</dbReference>
<organism evidence="3 4">
    <name type="scientific">Prunus dulcis</name>
    <name type="common">Almond</name>
    <name type="synonym">Amygdalus dulcis</name>
    <dbReference type="NCBI Taxonomy" id="3755"/>
    <lineage>
        <taxon>Eukaryota</taxon>
        <taxon>Viridiplantae</taxon>
        <taxon>Streptophyta</taxon>
        <taxon>Embryophyta</taxon>
        <taxon>Tracheophyta</taxon>
        <taxon>Spermatophyta</taxon>
        <taxon>Magnoliopsida</taxon>
        <taxon>eudicotyledons</taxon>
        <taxon>Gunneridae</taxon>
        <taxon>Pentapetalae</taxon>
        <taxon>rosids</taxon>
        <taxon>fabids</taxon>
        <taxon>Rosales</taxon>
        <taxon>Rosaceae</taxon>
        <taxon>Amygdaloideae</taxon>
        <taxon>Amygdaleae</taxon>
        <taxon>Prunus</taxon>
    </lineage>
</organism>
<evidence type="ECO:0000313" key="3">
    <source>
        <dbReference type="EMBL" id="KAI5336317.1"/>
    </source>
</evidence>
<dbReference type="GO" id="GO:0015074">
    <property type="term" value="P:DNA integration"/>
    <property type="evidence" value="ECO:0007669"/>
    <property type="project" value="InterPro"/>
</dbReference>
<protein>
    <recommendedName>
        <fullName evidence="2">Integrase catalytic domain-containing protein</fullName>
    </recommendedName>
</protein>
<evidence type="ECO:0000313" key="4">
    <source>
        <dbReference type="Proteomes" id="UP001054821"/>
    </source>
</evidence>
<name>A0AAD4W6D7_PRUDU</name>
<dbReference type="InterPro" id="IPR012337">
    <property type="entry name" value="RNaseH-like_sf"/>
</dbReference>
<dbReference type="Gene3D" id="3.30.420.10">
    <property type="entry name" value="Ribonuclease H-like superfamily/Ribonuclease H"/>
    <property type="match status" value="1"/>
</dbReference>
<dbReference type="Pfam" id="PF22936">
    <property type="entry name" value="Pol_BBD"/>
    <property type="match status" value="1"/>
</dbReference>
<sequence>MTSQESLLINLDKSVTCKVKMGTGDMVQPTGTGTLVVETRKGRRYINEVLFVPGLDENLFSIGKMMEQGYYILFGGNYALICDDSSLDNVVAKVAMAGNRCFPLSMKSICSMGMKAAVQEDPWIWHRRLGHLNFASMKKVQQTQMVLGLPDFSEKEGVCEGCVYGKSHREPFENEKPWRAKNPLELIHTDVCGPMQNESIGGNKYFITFIDDYSRMCWKLRSDRGGEYTSHEFLEYCSDLGMERQLTIAYSPQQNGIAERRNRTICEMARSMMIEKKLLVKFWADAVGTDVYLQNRCYTTSVTDKTKFEAFTGRKLGVKHLRVFGSICYSHIPPNLRQKFDDKASKGIFMGYGSCEKGYRIYNLQTEKIILSRSVVFDENKS</sequence>
<dbReference type="InterPro" id="IPR001584">
    <property type="entry name" value="Integrase_cat-core"/>
</dbReference>
<dbReference type="InterPro" id="IPR025724">
    <property type="entry name" value="GAG-pre-integrase_dom"/>
</dbReference>
<dbReference type="Pfam" id="PF13976">
    <property type="entry name" value="gag_pre-integrs"/>
    <property type="match status" value="1"/>
</dbReference>